<dbReference type="InterPro" id="IPR001372">
    <property type="entry name" value="Dynein_light_chain_typ-1/2"/>
</dbReference>
<accession>A0A7S1S5M3</accession>
<dbReference type="CDD" id="cd21450">
    <property type="entry name" value="DLC-like_DYNLL1-like"/>
    <property type="match status" value="1"/>
</dbReference>
<name>A0A7S1S5M3_ALECA</name>
<evidence type="ECO:0008006" key="3">
    <source>
        <dbReference type="Google" id="ProtNLM"/>
    </source>
</evidence>
<protein>
    <recommendedName>
        <fullName evidence="3">Dynein light chain</fullName>
    </recommendedName>
</protein>
<proteinExistence type="predicted"/>
<dbReference type="Gene3D" id="3.30.740.10">
    <property type="entry name" value="Protein Inhibitor Of Neuronal Nitric Oxide Synthase"/>
    <property type="match status" value="2"/>
</dbReference>
<dbReference type="SMART" id="SM01375">
    <property type="entry name" value="Dynein_light"/>
    <property type="match status" value="2"/>
</dbReference>
<gene>
    <name evidence="2" type="ORF">ACAT0790_LOCUS61521</name>
</gene>
<reference evidence="2" key="1">
    <citation type="submission" date="2021-01" db="EMBL/GenBank/DDBJ databases">
        <authorList>
            <person name="Corre E."/>
            <person name="Pelletier E."/>
            <person name="Niang G."/>
            <person name="Scheremetjew M."/>
            <person name="Finn R."/>
            <person name="Kale V."/>
            <person name="Holt S."/>
            <person name="Cochrane G."/>
            <person name="Meng A."/>
            <person name="Brown T."/>
            <person name="Cohen L."/>
        </authorList>
    </citation>
    <scope>NUCLEOTIDE SEQUENCE</scope>
    <source>
        <strain evidence="2">OF101</strain>
    </source>
</reference>
<dbReference type="AlphaFoldDB" id="A0A7S1S5M3"/>
<dbReference type="SUPFAM" id="SSF54648">
    <property type="entry name" value="DLC"/>
    <property type="match status" value="2"/>
</dbReference>
<dbReference type="GO" id="GO:0030286">
    <property type="term" value="C:dynein complex"/>
    <property type="evidence" value="ECO:0007669"/>
    <property type="project" value="InterPro"/>
</dbReference>
<sequence length="348" mass="37542">MVEGKAPAGQAAAKDTARVICLRTDLPLKQRKPVQDAVRQLYQNIVKNGPEDKKRGQKAHWGAFARALKGSLDKSFEPHWHVLIGTNLGFACKKVDHSMGLWRIGETSVVIWKSPGFEGPQASPGASSSAAAPAEDTAADAAEARAGGADASAAPPAANGSASATSLRVHEPTTVEAGSEVERTIALLREEIAASSTTDVQELAQALRRRLMSELGPIWHVVTGTDFVAEVAEDSRNHVVATAGKHRIVCFQHEQLVEGRIDFGRILSSLPYLLMVFFCFGYMTLNSVCQDTPPSADNALALAIRSRCCHDGWEQDMFAVGGCSLVALFVSRKFKSIQSILPWVRNRN</sequence>
<feature type="region of interest" description="Disordered" evidence="1">
    <location>
        <begin position="118"/>
        <end position="177"/>
    </location>
</feature>
<evidence type="ECO:0000313" key="2">
    <source>
        <dbReference type="EMBL" id="CAD9184747.1"/>
    </source>
</evidence>
<dbReference type="InterPro" id="IPR037177">
    <property type="entry name" value="DLC_sf"/>
</dbReference>
<dbReference type="GO" id="GO:0007017">
    <property type="term" value="P:microtubule-based process"/>
    <property type="evidence" value="ECO:0007669"/>
    <property type="project" value="InterPro"/>
</dbReference>
<dbReference type="Pfam" id="PF01221">
    <property type="entry name" value="Dynein_light"/>
    <property type="match status" value="2"/>
</dbReference>
<feature type="compositionally biased region" description="Low complexity" evidence="1">
    <location>
        <begin position="122"/>
        <end position="166"/>
    </location>
</feature>
<dbReference type="EMBL" id="HBGE01103161">
    <property type="protein sequence ID" value="CAD9184747.1"/>
    <property type="molecule type" value="Transcribed_RNA"/>
</dbReference>
<organism evidence="2">
    <name type="scientific">Alexandrium catenella</name>
    <name type="common">Red tide dinoflagellate</name>
    <name type="synonym">Gonyaulax catenella</name>
    <dbReference type="NCBI Taxonomy" id="2925"/>
    <lineage>
        <taxon>Eukaryota</taxon>
        <taxon>Sar</taxon>
        <taxon>Alveolata</taxon>
        <taxon>Dinophyceae</taxon>
        <taxon>Gonyaulacales</taxon>
        <taxon>Pyrocystaceae</taxon>
        <taxon>Alexandrium</taxon>
    </lineage>
</organism>
<evidence type="ECO:0000256" key="1">
    <source>
        <dbReference type="SAM" id="MobiDB-lite"/>
    </source>
</evidence>